<evidence type="ECO:0000313" key="1">
    <source>
        <dbReference type="EMBL" id="SIN69938.1"/>
    </source>
</evidence>
<organism evidence="1 2">
    <name type="scientific">Algoriphagus halophilus</name>
    <dbReference type="NCBI Taxonomy" id="226505"/>
    <lineage>
        <taxon>Bacteria</taxon>
        <taxon>Pseudomonadati</taxon>
        <taxon>Bacteroidota</taxon>
        <taxon>Cytophagia</taxon>
        <taxon>Cytophagales</taxon>
        <taxon>Cyclobacteriaceae</taxon>
        <taxon>Algoriphagus</taxon>
    </lineage>
</organism>
<dbReference type="STRING" id="226505.SAMN05444394_0881"/>
<proteinExistence type="predicted"/>
<gene>
    <name evidence="1" type="ORF">SAMN05444394_0881</name>
</gene>
<keyword evidence="2" id="KW-1185">Reference proteome</keyword>
<accession>A0A1N6DGP9</accession>
<dbReference type="RefSeq" id="WP_074223595.1">
    <property type="nucleotide sequence ID" value="NZ_FSRC01000001.1"/>
</dbReference>
<name>A0A1N6DGP9_9BACT</name>
<dbReference type="OrthoDB" id="1426706at2"/>
<dbReference type="Proteomes" id="UP000185221">
    <property type="component" value="Unassembled WGS sequence"/>
</dbReference>
<evidence type="ECO:0000313" key="2">
    <source>
        <dbReference type="Proteomes" id="UP000185221"/>
    </source>
</evidence>
<reference evidence="2" key="1">
    <citation type="submission" date="2016-11" db="EMBL/GenBank/DDBJ databases">
        <authorList>
            <person name="Varghese N."/>
            <person name="Submissions S."/>
        </authorList>
    </citation>
    <scope>NUCLEOTIDE SEQUENCE [LARGE SCALE GENOMIC DNA]</scope>
    <source>
        <strain evidence="2">DSM 15292</strain>
    </source>
</reference>
<dbReference type="AlphaFoldDB" id="A0A1N6DGP9"/>
<protein>
    <submittedName>
        <fullName evidence="1">Uncharacterized protein</fullName>
    </submittedName>
</protein>
<sequence length="161" mass="18706">MKNGLIGSTTYFIKSFDSVERIELMENAKGILQTFTNGLLLRVFKNNQSISIPIPFSDISKLELRKGQEIVEPIWLYPMWILLKLGVRIEIARYFRMRVGEYSIDPTVLEIETRDFKLGLETNGYTFDSQENYFSKFTEIKDLKIKKPVPNKGKANMLGER</sequence>
<dbReference type="EMBL" id="FSRC01000001">
    <property type="protein sequence ID" value="SIN69938.1"/>
    <property type="molecule type" value="Genomic_DNA"/>
</dbReference>